<dbReference type="EMBL" id="WTPW01001598">
    <property type="protein sequence ID" value="KAF0427130.1"/>
    <property type="molecule type" value="Genomic_DNA"/>
</dbReference>
<keyword evidence="2" id="KW-1185">Reference proteome</keyword>
<dbReference type="Proteomes" id="UP000439903">
    <property type="component" value="Unassembled WGS sequence"/>
</dbReference>
<sequence>MSSENNLDFEETLACIQQNIKEIDIRIPQQESAVIVVGETREGKTTLLNYLTGSSLFGKESDGFGGFEIYVVNSLNNVDINNGSTSQTSLPYNKGEYWDCPVLIVVSEATIIETSKKKLLNLSQKLGETFKNNNNLFEGLCLVVTQCKSLKLENMRNGLLKILEERNGKEGFSSSQRNKLDFLSSDRSQIAFFDAPQEEGPISDEDKSEILHCIEKITYIKNLEPSISIGSYAKSFIRNLIEKFYNDMDKFISRKFDSAFLNHIKDLIDHHERHELHTFENNLGHILSIVKLLKKNDLTEETNDLINNVTRENEISDEIDNIFNNIINKKKASSEMHGKDGSPGNSGYNGGRFYSKGRNFINLSSLTIDISGGDGSKGQDGGNSADGLDGSDFGIKILEERTKSVLFSRKKVSGDLKETVEKGIKFFLTFNEKYKETYVGYDPGQEGGNVPTNIEEKPTIIRENNTKGINGERGSPGYGGKNGPKYFGIYINELVFSGFRDYEEFDNKELDTKFVGGIRVATNATISTATGLTAAVGCKIAETVAKNAVTFAIKEVSKNAIKISPLTGVSFVAGMGVSIAIPLIMPPVSAYFSSYWEKKPYKLDDNESFAFNGNSPNSLNNDKNELSSSNRVSLGHLDFTEYNKIFCKYYQKDDYKKDDYNIFIKPFICHEKLPYEYYYDI</sequence>
<reference evidence="1 2" key="1">
    <citation type="journal article" date="2019" name="Environ. Microbiol.">
        <title>At the nexus of three kingdoms: the genome of the mycorrhizal fungus Gigaspora margarita provides insights into plant, endobacterial and fungal interactions.</title>
        <authorList>
            <person name="Venice F."/>
            <person name="Ghignone S."/>
            <person name="Salvioli di Fossalunga A."/>
            <person name="Amselem J."/>
            <person name="Novero M."/>
            <person name="Xianan X."/>
            <person name="Sedzielewska Toro K."/>
            <person name="Morin E."/>
            <person name="Lipzen A."/>
            <person name="Grigoriev I.V."/>
            <person name="Henrissat B."/>
            <person name="Martin F.M."/>
            <person name="Bonfante P."/>
        </authorList>
    </citation>
    <scope>NUCLEOTIDE SEQUENCE [LARGE SCALE GENOMIC DNA]</scope>
    <source>
        <strain evidence="1 2">BEG34</strain>
    </source>
</reference>
<name>A0A8H3X6Z5_GIGMA</name>
<accession>A0A8H3X6Z5</accession>
<comment type="caution">
    <text evidence="1">The sequence shown here is derived from an EMBL/GenBank/DDBJ whole genome shotgun (WGS) entry which is preliminary data.</text>
</comment>
<evidence type="ECO:0000313" key="1">
    <source>
        <dbReference type="EMBL" id="KAF0427130.1"/>
    </source>
</evidence>
<evidence type="ECO:0000313" key="2">
    <source>
        <dbReference type="Proteomes" id="UP000439903"/>
    </source>
</evidence>
<gene>
    <name evidence="1" type="ORF">F8M41_006102</name>
</gene>
<organism evidence="1 2">
    <name type="scientific">Gigaspora margarita</name>
    <dbReference type="NCBI Taxonomy" id="4874"/>
    <lineage>
        <taxon>Eukaryota</taxon>
        <taxon>Fungi</taxon>
        <taxon>Fungi incertae sedis</taxon>
        <taxon>Mucoromycota</taxon>
        <taxon>Glomeromycotina</taxon>
        <taxon>Glomeromycetes</taxon>
        <taxon>Diversisporales</taxon>
        <taxon>Gigasporaceae</taxon>
        <taxon>Gigaspora</taxon>
    </lineage>
</organism>
<dbReference type="SUPFAM" id="SSF52540">
    <property type="entry name" value="P-loop containing nucleoside triphosphate hydrolases"/>
    <property type="match status" value="1"/>
</dbReference>
<dbReference type="InterPro" id="IPR027417">
    <property type="entry name" value="P-loop_NTPase"/>
</dbReference>
<protein>
    <submittedName>
        <fullName evidence="1">Uncharacterized protein</fullName>
    </submittedName>
</protein>
<proteinExistence type="predicted"/>
<dbReference type="OrthoDB" id="2417544at2759"/>
<dbReference type="AlphaFoldDB" id="A0A8H3X6Z5"/>